<evidence type="ECO:0000256" key="10">
    <source>
        <dbReference type="PROSITE-ProRule" id="PRU10143"/>
    </source>
</evidence>
<dbReference type="EMBL" id="JBHTIF010000001">
    <property type="protein sequence ID" value="MFD0725361.1"/>
    <property type="molecule type" value="Genomic_DNA"/>
</dbReference>
<evidence type="ECO:0000256" key="3">
    <source>
        <dbReference type="ARBA" id="ARBA00022452"/>
    </source>
</evidence>
<dbReference type="PROSITE" id="PS52016">
    <property type="entry name" value="TONB_DEPENDENT_REC_3"/>
    <property type="match status" value="1"/>
</dbReference>
<evidence type="ECO:0000256" key="7">
    <source>
        <dbReference type="ARBA" id="ARBA00023136"/>
    </source>
</evidence>
<keyword evidence="15" id="KW-0675">Receptor</keyword>
<protein>
    <submittedName>
        <fullName evidence="15">TonB-dependent receptor plug domain-containing protein</fullName>
    </submittedName>
</protein>
<reference evidence="16" key="1">
    <citation type="journal article" date="2019" name="Int. J. Syst. Evol. Microbiol.">
        <title>The Global Catalogue of Microorganisms (GCM) 10K type strain sequencing project: providing services to taxonomists for standard genome sequencing and annotation.</title>
        <authorList>
            <consortium name="The Broad Institute Genomics Platform"/>
            <consortium name="The Broad Institute Genome Sequencing Center for Infectious Disease"/>
            <person name="Wu L."/>
            <person name="Ma J."/>
        </authorList>
    </citation>
    <scope>NUCLEOTIDE SEQUENCE [LARGE SCALE GENOMIC DNA]</scope>
    <source>
        <strain evidence="16">CCUG 55585</strain>
    </source>
</reference>
<dbReference type="Gene3D" id="2.40.170.20">
    <property type="entry name" value="TonB-dependent receptor, beta-barrel domain"/>
    <property type="match status" value="1"/>
</dbReference>
<dbReference type="InterPro" id="IPR000531">
    <property type="entry name" value="Beta-barrel_TonB"/>
</dbReference>
<feature type="signal peptide" evidence="12">
    <location>
        <begin position="1"/>
        <end position="22"/>
    </location>
</feature>
<dbReference type="Pfam" id="PF07715">
    <property type="entry name" value="Plug"/>
    <property type="match status" value="1"/>
</dbReference>
<keyword evidence="3 9" id="KW-1134">Transmembrane beta strand</keyword>
<keyword evidence="6 10" id="KW-0798">TonB box</keyword>
<comment type="similarity">
    <text evidence="9 11">Belongs to the TonB-dependent receptor family.</text>
</comment>
<gene>
    <name evidence="15" type="ORF">ACFQ0E_07055</name>
</gene>
<evidence type="ECO:0000259" key="13">
    <source>
        <dbReference type="Pfam" id="PF00593"/>
    </source>
</evidence>
<dbReference type="PANTHER" id="PTHR40980:SF3">
    <property type="entry name" value="TONB-DEPENDENT RECEPTOR-LIKE BETA-BARREL DOMAIN-CONTAINING PROTEIN"/>
    <property type="match status" value="1"/>
</dbReference>
<evidence type="ECO:0000256" key="5">
    <source>
        <dbReference type="ARBA" id="ARBA00022729"/>
    </source>
</evidence>
<evidence type="ECO:0000256" key="2">
    <source>
        <dbReference type="ARBA" id="ARBA00022448"/>
    </source>
</evidence>
<feature type="short sequence motif" description="TonB box" evidence="10">
    <location>
        <begin position="46"/>
        <end position="52"/>
    </location>
</feature>
<keyword evidence="16" id="KW-1185">Reference proteome</keyword>
<keyword evidence="7 9" id="KW-0472">Membrane</keyword>
<evidence type="ECO:0000256" key="11">
    <source>
        <dbReference type="RuleBase" id="RU003357"/>
    </source>
</evidence>
<dbReference type="Gene3D" id="2.170.130.10">
    <property type="entry name" value="TonB-dependent receptor, plug domain"/>
    <property type="match status" value="1"/>
</dbReference>
<dbReference type="PANTHER" id="PTHR40980">
    <property type="entry name" value="PLUG DOMAIN-CONTAINING PROTEIN"/>
    <property type="match status" value="1"/>
</dbReference>
<evidence type="ECO:0000313" key="15">
    <source>
        <dbReference type="EMBL" id="MFD0725361.1"/>
    </source>
</evidence>
<evidence type="ECO:0000256" key="9">
    <source>
        <dbReference type="PROSITE-ProRule" id="PRU01360"/>
    </source>
</evidence>
<dbReference type="InterPro" id="IPR036942">
    <property type="entry name" value="Beta-barrel_TonB_sf"/>
</dbReference>
<dbReference type="PROSITE" id="PS00430">
    <property type="entry name" value="TONB_DEPENDENT_REC_1"/>
    <property type="match status" value="1"/>
</dbReference>
<keyword evidence="2 9" id="KW-0813">Transport</keyword>
<accession>A0ABW2YCH9</accession>
<dbReference type="InterPro" id="IPR037066">
    <property type="entry name" value="Plug_dom_sf"/>
</dbReference>
<keyword evidence="8 9" id="KW-0998">Cell outer membrane</keyword>
<proteinExistence type="inferred from homology"/>
<feature type="chain" id="PRO_5046086475" evidence="12">
    <location>
        <begin position="23"/>
        <end position="762"/>
    </location>
</feature>
<sequence>MRKTRLARALAGLVLAPAVSLAAAQSATSVPATPATPDGAADALDTIVVRGEAVYRDRSDAPATLAYDLEYFQQFEPLTVGDMLKRVPSVAFLSDVLEYDGVRLRGLDPGYTQILINGERVPGGGFDRSFFVDRIPAELVERIEIVRSASADRSGDAIAGSLNIVLREGRSLDGGYLRFGALHYADGQTEPLLGAVWGGQALGGDLLVGVNTQGRRNPKDKYSRRYAAPGEALDNSEVQTDVRSGEDHAFNAAYDVELGPGRLGIDLFYVSTDRLQDEDSLEYIAGIENDANLSVVNDNDLDIRTDNWSASLEYDWAMAGGDTRVRLAWSGFDDRQFELEDEYEYRRDANPFPEDDRYTGDRTYTEIDDRELSLDLRHTRPVGEAQLRFGATYTRKSRETSITTDRNRITIPNAPTPRPTIPGTFGPYLPLPGGLNTIDETRIEPYVRLDGDAGAFEWEAGLRYQRTQTDIDDRTVAAPLRRSEQRHGELLPSAHLRWNLDGDQRINLSLARTMRRPGFDQITPALLLAELGDNDLLGNPDLRPETAWGLDLGWERRLGKRGVIGVNAFYRDVRDLIEIANTGVEGDEGPGTFVLQPRNAGDGQVWGVELDLSTPLTVFGMEHTGVFLNYSWLDSEIRDLFGTRRFNSQSGNVLNVGFVQSLPTPQMSFGVTYRRQGSAYGRIIGEEVRTSYGADLEAFVEKRFGEHWTVRLTGSNLLNASKDEVFDKFVTVQDQMDRSHDEFEIERETGGRVYQMVVRYEF</sequence>
<evidence type="ECO:0000256" key="1">
    <source>
        <dbReference type="ARBA" id="ARBA00004571"/>
    </source>
</evidence>
<dbReference type="InterPro" id="IPR010916">
    <property type="entry name" value="TonB_box_CS"/>
</dbReference>
<feature type="domain" description="TonB-dependent receptor plug" evidence="14">
    <location>
        <begin position="67"/>
        <end position="160"/>
    </location>
</feature>
<dbReference type="InterPro" id="IPR012910">
    <property type="entry name" value="Plug_dom"/>
</dbReference>
<comment type="caution">
    <text evidence="15">The sequence shown here is derived from an EMBL/GenBank/DDBJ whole genome shotgun (WGS) entry which is preliminary data.</text>
</comment>
<dbReference type="Pfam" id="PF00593">
    <property type="entry name" value="TonB_dep_Rec_b-barrel"/>
    <property type="match status" value="1"/>
</dbReference>
<evidence type="ECO:0000256" key="12">
    <source>
        <dbReference type="SAM" id="SignalP"/>
    </source>
</evidence>
<dbReference type="CDD" id="cd01347">
    <property type="entry name" value="ligand_gated_channel"/>
    <property type="match status" value="1"/>
</dbReference>
<evidence type="ECO:0000256" key="6">
    <source>
        <dbReference type="ARBA" id="ARBA00023077"/>
    </source>
</evidence>
<keyword evidence="5 12" id="KW-0732">Signal</keyword>
<comment type="subcellular location">
    <subcellularLocation>
        <location evidence="1 9">Cell outer membrane</location>
        <topology evidence="1 9">Multi-pass membrane protein</topology>
    </subcellularLocation>
</comment>
<name>A0ABW2YCH9_9GAMM</name>
<evidence type="ECO:0000313" key="16">
    <source>
        <dbReference type="Proteomes" id="UP001597110"/>
    </source>
</evidence>
<dbReference type="InterPro" id="IPR039426">
    <property type="entry name" value="TonB-dep_rcpt-like"/>
</dbReference>
<evidence type="ECO:0000256" key="8">
    <source>
        <dbReference type="ARBA" id="ARBA00023237"/>
    </source>
</evidence>
<dbReference type="Proteomes" id="UP001597110">
    <property type="component" value="Unassembled WGS sequence"/>
</dbReference>
<dbReference type="SUPFAM" id="SSF56935">
    <property type="entry name" value="Porins"/>
    <property type="match status" value="1"/>
</dbReference>
<organism evidence="15 16">
    <name type="scientific">Lysobacter brunescens</name>
    <dbReference type="NCBI Taxonomy" id="262323"/>
    <lineage>
        <taxon>Bacteria</taxon>
        <taxon>Pseudomonadati</taxon>
        <taxon>Pseudomonadota</taxon>
        <taxon>Gammaproteobacteria</taxon>
        <taxon>Lysobacterales</taxon>
        <taxon>Lysobacteraceae</taxon>
        <taxon>Lysobacter</taxon>
    </lineage>
</organism>
<dbReference type="RefSeq" id="WP_386822988.1">
    <property type="nucleotide sequence ID" value="NZ_JBHTIF010000001.1"/>
</dbReference>
<feature type="domain" description="TonB-dependent receptor-like beta-barrel" evidence="13">
    <location>
        <begin position="288"/>
        <end position="717"/>
    </location>
</feature>
<keyword evidence="4 9" id="KW-0812">Transmembrane</keyword>
<evidence type="ECO:0000259" key="14">
    <source>
        <dbReference type="Pfam" id="PF07715"/>
    </source>
</evidence>
<evidence type="ECO:0000256" key="4">
    <source>
        <dbReference type="ARBA" id="ARBA00022692"/>
    </source>
</evidence>